<dbReference type="InterPro" id="IPR055801">
    <property type="entry name" value="DUF7377"/>
</dbReference>
<accession>A0A3N7ECJ3</accession>
<dbReference type="GO" id="GO:0004672">
    <property type="term" value="F:protein kinase activity"/>
    <property type="evidence" value="ECO:0000318"/>
    <property type="project" value="GO_Central"/>
</dbReference>
<protein>
    <recommendedName>
        <fullName evidence="1">Protein kinase domain-containing protein</fullName>
    </recommendedName>
</protein>
<dbReference type="EMBL" id="CM009290">
    <property type="protein sequence ID" value="RQO85467.1"/>
    <property type="molecule type" value="Genomic_DNA"/>
</dbReference>
<dbReference type="InterPro" id="IPR051681">
    <property type="entry name" value="Ser/Thr_Kinases-Pseudokinases"/>
</dbReference>
<dbReference type="STRING" id="3694.A0A3N7ECJ3"/>
<gene>
    <name evidence="2" type="ORF">POPTR_001G280700</name>
</gene>
<evidence type="ECO:0000313" key="2">
    <source>
        <dbReference type="EMBL" id="RQO85467.1"/>
    </source>
</evidence>
<dbReference type="PRINTS" id="PR00109">
    <property type="entry name" value="TYRKINASE"/>
</dbReference>
<dbReference type="SUPFAM" id="SSF56112">
    <property type="entry name" value="Protein kinase-like (PK-like)"/>
    <property type="match status" value="1"/>
</dbReference>
<dbReference type="Gene3D" id="1.10.510.10">
    <property type="entry name" value="Transferase(Phosphotransferase) domain 1"/>
    <property type="match status" value="1"/>
</dbReference>
<proteinExistence type="predicted"/>
<dbReference type="GO" id="GO:0005737">
    <property type="term" value="C:cytoplasm"/>
    <property type="evidence" value="ECO:0000318"/>
    <property type="project" value="GO_Central"/>
</dbReference>
<dbReference type="GO" id="GO:0005524">
    <property type="term" value="F:ATP binding"/>
    <property type="evidence" value="ECO:0007669"/>
    <property type="project" value="InterPro"/>
</dbReference>
<keyword evidence="3" id="KW-1185">Reference proteome</keyword>
<name>A0A3N7ECJ3_POPTR</name>
<dbReference type="Pfam" id="PF07714">
    <property type="entry name" value="PK_Tyr_Ser-Thr"/>
    <property type="match status" value="1"/>
</dbReference>
<dbReference type="InterPro" id="IPR001245">
    <property type="entry name" value="Ser-Thr/Tyr_kinase_cat_dom"/>
</dbReference>
<sequence>MAAALECWSSRASTDEDMVEQVLMRTQDRSETSSSSITTTATSLQLSDKITNLSQKDTISSSSAMQKRLQRLSRNVSEAIASLKNSLNLDSPRDSLVQLTSSQQGNANGNKSERCRKVVWASVVRNLTQLYPGSQLPEKLVSNIRKHYDSLPLSYAQAGFDMKEVFLHIKLIEQTSVDEQPAIMIQEVSDDEVQGCVYKLTFACNSSISWPAMSGALDSASICCKKIQIFEKKGFTLGVVLLLVQAGQEKSFRARIESALKSSVKKSKSTTVKLPFGLCGCQEENTKGNFGEIEEDSCEQNCRNAIENSNVNIQLEMPLPTSSIVVSVDEWQTVNSGRDEIGKWLLNSDNLEFIDQIGPNSFKGVHKGKRVGIEKLKGCDKGNSYEFELRKDLLELMTCGHKNILQFYGICVDENHGLCVVTKLMEGGSVNELMLKNKKLQTKEIVRIATDVAEGIKFMNDHGVAYRDLNTQRIMLDRHGNACLGDMGIVTACKSMGEAMEYETDGYRWLAPEIIAGDPENITETWMSNAYSFGMVVWEMVTGEAAYAAYSPVQAAVGIAACGLRPEIPKDCPQLLKSLMTKCWNNSPSKRPKFSEILSILLRPSNNINSVSDGNIK</sequence>
<dbReference type="PANTHER" id="PTHR44329:SF84">
    <property type="entry name" value="PROTEIN KINASE LIKE PROTEIN"/>
    <property type="match status" value="1"/>
</dbReference>
<dbReference type="PROSITE" id="PS50011">
    <property type="entry name" value="PROTEIN_KINASE_DOM"/>
    <property type="match status" value="1"/>
</dbReference>
<dbReference type="InParanoid" id="A0A3N7ECJ3"/>
<dbReference type="InterPro" id="IPR000719">
    <property type="entry name" value="Prot_kinase_dom"/>
</dbReference>
<dbReference type="FunCoup" id="A0A3N7ECJ3">
    <property type="interactions" value="1152"/>
</dbReference>
<evidence type="ECO:0000313" key="3">
    <source>
        <dbReference type="Proteomes" id="UP000006729"/>
    </source>
</evidence>
<dbReference type="AlphaFoldDB" id="A0A3N7ECJ3"/>
<organism evidence="2 3">
    <name type="scientific">Populus trichocarpa</name>
    <name type="common">Western balsam poplar</name>
    <name type="synonym">Populus balsamifera subsp. trichocarpa</name>
    <dbReference type="NCBI Taxonomy" id="3694"/>
    <lineage>
        <taxon>Eukaryota</taxon>
        <taxon>Viridiplantae</taxon>
        <taxon>Streptophyta</taxon>
        <taxon>Embryophyta</taxon>
        <taxon>Tracheophyta</taxon>
        <taxon>Spermatophyta</taxon>
        <taxon>Magnoliopsida</taxon>
        <taxon>eudicotyledons</taxon>
        <taxon>Gunneridae</taxon>
        <taxon>Pentapetalae</taxon>
        <taxon>rosids</taxon>
        <taxon>fabids</taxon>
        <taxon>Malpighiales</taxon>
        <taxon>Salicaceae</taxon>
        <taxon>Saliceae</taxon>
        <taxon>Populus</taxon>
    </lineage>
</organism>
<dbReference type="GO" id="GO:0007165">
    <property type="term" value="P:signal transduction"/>
    <property type="evidence" value="ECO:0000318"/>
    <property type="project" value="GO_Central"/>
</dbReference>
<dbReference type="Pfam" id="PF24093">
    <property type="entry name" value="DUF7377"/>
    <property type="match status" value="1"/>
</dbReference>
<dbReference type="InterPro" id="IPR011009">
    <property type="entry name" value="Kinase-like_dom_sf"/>
</dbReference>
<feature type="domain" description="Protein kinase" evidence="1">
    <location>
        <begin position="351"/>
        <end position="606"/>
    </location>
</feature>
<dbReference type="PANTHER" id="PTHR44329">
    <property type="entry name" value="SERINE/THREONINE-PROTEIN KINASE TNNI3K-RELATED"/>
    <property type="match status" value="1"/>
</dbReference>
<evidence type="ECO:0000259" key="1">
    <source>
        <dbReference type="PROSITE" id="PS50011"/>
    </source>
</evidence>
<dbReference type="Proteomes" id="UP000006729">
    <property type="component" value="Chromosome 1"/>
</dbReference>
<reference evidence="2 3" key="1">
    <citation type="journal article" date="2006" name="Science">
        <title>The genome of black cottonwood, Populus trichocarpa (Torr. &amp; Gray).</title>
        <authorList>
            <person name="Tuskan G.A."/>
            <person name="Difazio S."/>
            <person name="Jansson S."/>
            <person name="Bohlmann J."/>
            <person name="Grigoriev I."/>
            <person name="Hellsten U."/>
            <person name="Putnam N."/>
            <person name="Ralph S."/>
            <person name="Rombauts S."/>
            <person name="Salamov A."/>
            <person name="Schein J."/>
            <person name="Sterck L."/>
            <person name="Aerts A."/>
            <person name="Bhalerao R.R."/>
            <person name="Bhalerao R.P."/>
            <person name="Blaudez D."/>
            <person name="Boerjan W."/>
            <person name="Brun A."/>
            <person name="Brunner A."/>
            <person name="Busov V."/>
            <person name="Campbell M."/>
            <person name="Carlson J."/>
            <person name="Chalot M."/>
            <person name="Chapman J."/>
            <person name="Chen G.L."/>
            <person name="Cooper D."/>
            <person name="Coutinho P.M."/>
            <person name="Couturier J."/>
            <person name="Covert S."/>
            <person name="Cronk Q."/>
            <person name="Cunningham R."/>
            <person name="Davis J."/>
            <person name="Degroeve S."/>
            <person name="Dejardin A."/>
            <person name="Depamphilis C."/>
            <person name="Detter J."/>
            <person name="Dirks B."/>
            <person name="Dubchak I."/>
            <person name="Duplessis S."/>
            <person name="Ehlting J."/>
            <person name="Ellis B."/>
            <person name="Gendler K."/>
            <person name="Goodstein D."/>
            <person name="Gribskov M."/>
            <person name="Grimwood J."/>
            <person name="Groover A."/>
            <person name="Gunter L."/>
            <person name="Hamberger B."/>
            <person name="Heinze B."/>
            <person name="Helariutta Y."/>
            <person name="Henrissat B."/>
            <person name="Holligan D."/>
            <person name="Holt R."/>
            <person name="Huang W."/>
            <person name="Islam-Faridi N."/>
            <person name="Jones S."/>
            <person name="Jones-Rhoades M."/>
            <person name="Jorgensen R."/>
            <person name="Joshi C."/>
            <person name="Kangasjarvi J."/>
            <person name="Karlsson J."/>
            <person name="Kelleher C."/>
            <person name="Kirkpatrick R."/>
            <person name="Kirst M."/>
            <person name="Kohler A."/>
            <person name="Kalluri U."/>
            <person name="Larimer F."/>
            <person name="Leebens-Mack J."/>
            <person name="Leple J.C."/>
            <person name="Locascio P."/>
            <person name="Lou Y."/>
            <person name="Lucas S."/>
            <person name="Martin F."/>
            <person name="Montanini B."/>
            <person name="Napoli C."/>
            <person name="Nelson D.R."/>
            <person name="Nelson C."/>
            <person name="Nieminen K."/>
            <person name="Nilsson O."/>
            <person name="Pereda V."/>
            <person name="Peter G."/>
            <person name="Philippe R."/>
            <person name="Pilate G."/>
            <person name="Poliakov A."/>
            <person name="Razumovskaya J."/>
            <person name="Richardson P."/>
            <person name="Rinaldi C."/>
            <person name="Ritland K."/>
            <person name="Rouze P."/>
            <person name="Ryaboy D."/>
            <person name="Schmutz J."/>
            <person name="Schrader J."/>
            <person name="Segerman B."/>
            <person name="Shin H."/>
            <person name="Siddiqui A."/>
            <person name="Sterky F."/>
            <person name="Terry A."/>
            <person name="Tsai C.J."/>
            <person name="Uberbacher E."/>
            <person name="Unneberg P."/>
            <person name="Vahala J."/>
            <person name="Wall K."/>
            <person name="Wessler S."/>
            <person name="Yang G."/>
            <person name="Yin T."/>
            <person name="Douglas C."/>
            <person name="Marra M."/>
            <person name="Sandberg G."/>
            <person name="Van de Peer Y."/>
            <person name="Rokhsar D."/>
        </authorList>
    </citation>
    <scope>NUCLEOTIDE SEQUENCE [LARGE SCALE GENOMIC DNA]</scope>
    <source>
        <strain evidence="3">cv. Nisqually</strain>
    </source>
</reference>